<gene>
    <name evidence="2" type="ORF">B4N89_33515</name>
</gene>
<dbReference type="RefSeq" id="WP_078980226.1">
    <property type="nucleotide sequence ID" value="NZ_MWQN01000002.1"/>
</dbReference>
<dbReference type="OrthoDB" id="9798201at2"/>
<accession>A0A1T3NQL1</accession>
<protein>
    <submittedName>
        <fullName evidence="2">Glyoxalase/bleomycin resistance/extradiol dioxygenase family protein</fullName>
    </submittedName>
</protein>
<dbReference type="PROSITE" id="PS51819">
    <property type="entry name" value="VOC"/>
    <property type="match status" value="1"/>
</dbReference>
<organism evidence="2 3">
    <name type="scientific">Embleya scabrispora</name>
    <dbReference type="NCBI Taxonomy" id="159449"/>
    <lineage>
        <taxon>Bacteria</taxon>
        <taxon>Bacillati</taxon>
        <taxon>Actinomycetota</taxon>
        <taxon>Actinomycetes</taxon>
        <taxon>Kitasatosporales</taxon>
        <taxon>Streptomycetaceae</taxon>
        <taxon>Embleya</taxon>
    </lineage>
</organism>
<proteinExistence type="predicted"/>
<reference evidence="2 3" key="1">
    <citation type="submission" date="2017-03" db="EMBL/GenBank/DDBJ databases">
        <title>Draft genome sequence of Streptomyces scabrisporus NF3, endophyte isolated from Amphipterygium adstringens.</title>
        <authorList>
            <person name="Vazquez M."/>
            <person name="Ceapa C.D."/>
            <person name="Rodriguez Luna D."/>
            <person name="Sanchez Esquivel S."/>
        </authorList>
    </citation>
    <scope>NUCLEOTIDE SEQUENCE [LARGE SCALE GENOMIC DNA]</scope>
    <source>
        <strain evidence="2 3">NF3</strain>
    </source>
</reference>
<comment type="caution">
    <text evidence="2">The sequence shown here is derived from an EMBL/GenBank/DDBJ whole genome shotgun (WGS) entry which is preliminary data.</text>
</comment>
<feature type="domain" description="VOC" evidence="1">
    <location>
        <begin position="1"/>
        <end position="136"/>
    </location>
</feature>
<keyword evidence="3" id="KW-1185">Reference proteome</keyword>
<dbReference type="Pfam" id="PF00903">
    <property type="entry name" value="Glyoxalase"/>
    <property type="match status" value="1"/>
</dbReference>
<dbReference type="InterPro" id="IPR037523">
    <property type="entry name" value="VOC_core"/>
</dbReference>
<keyword evidence="2" id="KW-0560">Oxidoreductase</keyword>
<evidence type="ECO:0000313" key="2">
    <source>
        <dbReference type="EMBL" id="OPC79025.1"/>
    </source>
</evidence>
<dbReference type="InterPro" id="IPR004360">
    <property type="entry name" value="Glyas_Fos-R_dOase_dom"/>
</dbReference>
<dbReference type="AlphaFoldDB" id="A0A1T3NQL1"/>
<dbReference type="STRING" id="159449.B4N89_33515"/>
<dbReference type="Proteomes" id="UP000190037">
    <property type="component" value="Unassembled WGS sequence"/>
</dbReference>
<dbReference type="GO" id="GO:0051213">
    <property type="term" value="F:dioxygenase activity"/>
    <property type="evidence" value="ECO:0007669"/>
    <property type="project" value="UniProtKB-KW"/>
</dbReference>
<sequence length="136" mass="14708">MDALHPRLLVDRFTECFRFYDAVLPALIGATRARGDENGPYASWDVGTEGALALFDRAMLASVVDTEDLPAAAPGATRDRTMLVSRVADLDAGYALCLAHGARPVTPPTHRPAWGPTLHSAHVRDPDGNLLELQVY</sequence>
<evidence type="ECO:0000259" key="1">
    <source>
        <dbReference type="PROSITE" id="PS51819"/>
    </source>
</evidence>
<dbReference type="InterPro" id="IPR029068">
    <property type="entry name" value="Glyas_Bleomycin-R_OHBP_Dase"/>
</dbReference>
<dbReference type="Gene3D" id="3.10.180.10">
    <property type="entry name" value="2,3-Dihydroxybiphenyl 1,2-Dioxygenase, domain 1"/>
    <property type="match status" value="1"/>
</dbReference>
<dbReference type="SUPFAM" id="SSF54593">
    <property type="entry name" value="Glyoxalase/Bleomycin resistance protein/Dihydroxybiphenyl dioxygenase"/>
    <property type="match status" value="1"/>
</dbReference>
<dbReference type="EMBL" id="MWQN01000002">
    <property type="protein sequence ID" value="OPC79025.1"/>
    <property type="molecule type" value="Genomic_DNA"/>
</dbReference>
<evidence type="ECO:0000313" key="3">
    <source>
        <dbReference type="Proteomes" id="UP000190037"/>
    </source>
</evidence>
<keyword evidence="2" id="KW-0223">Dioxygenase</keyword>
<name>A0A1T3NQL1_9ACTN</name>